<evidence type="ECO:0000313" key="2">
    <source>
        <dbReference type="Proteomes" id="UP000037931"/>
    </source>
</evidence>
<sequence>MKMLDHCIGQWAIREELRVEAVGIHDIRQLYPNRARMLAHAHRQAVAYLNNALYNVDRLFNGQRLDTKRRRFIEKCLGVAQVDNDIIRKLKIRMGVMLDELLKPSLNPQHSSRYIVGSGRQPDHGNQAFTVRRERGGNIYLTERFFEPGLEVYLPIRPRTFDAYGHHMATVLLHEISHMTLQTLDFAYLDPSRPFVDLIDTSTPDGRLRHLVLEELQQNALSATTPGNELFKTLDDYELRWNDVEGDLRQRALSLTGTRDLDSARRVFYSDAGKRTDVILNNADSLALLITHLGRPVEFQPLEEPRSTPST</sequence>
<comment type="caution">
    <text evidence="1">The sequence shown here is derived from an EMBL/GenBank/DDBJ whole genome shotgun (WGS) entry which is preliminary data.</text>
</comment>
<proteinExistence type="predicted"/>
<dbReference type="EMBL" id="JSYZ01000004">
    <property type="protein sequence ID" value="KPA92014.1"/>
    <property type="molecule type" value="Genomic_DNA"/>
</dbReference>
<dbReference type="Gene3D" id="3.40.390.10">
    <property type="entry name" value="Collagenase (Catalytic Domain)"/>
    <property type="match status" value="1"/>
</dbReference>
<organism evidence="1 2">
    <name type="scientific">Pseudomonas asplenii</name>
    <dbReference type="NCBI Taxonomy" id="53407"/>
    <lineage>
        <taxon>Bacteria</taxon>
        <taxon>Pseudomonadati</taxon>
        <taxon>Pseudomonadota</taxon>
        <taxon>Gammaproteobacteria</taxon>
        <taxon>Pseudomonadales</taxon>
        <taxon>Pseudomonadaceae</taxon>
        <taxon>Pseudomonas</taxon>
    </lineage>
</organism>
<dbReference type="OrthoDB" id="7032306at2"/>
<dbReference type="PATRIC" id="fig|50340.43.peg.4755"/>
<protein>
    <recommendedName>
        <fullName evidence="3">Lysine-specific metallo-endopeptidase domain-containing protein</fullName>
    </recommendedName>
</protein>
<dbReference type="STRING" id="50340.PF66_01598"/>
<evidence type="ECO:0000313" key="1">
    <source>
        <dbReference type="EMBL" id="KPA92014.1"/>
    </source>
</evidence>
<evidence type="ECO:0008006" key="3">
    <source>
        <dbReference type="Google" id="ProtNLM"/>
    </source>
</evidence>
<name>A0A0N0E538_9PSED</name>
<dbReference type="GO" id="GO:0008237">
    <property type="term" value="F:metallopeptidase activity"/>
    <property type="evidence" value="ECO:0007669"/>
    <property type="project" value="InterPro"/>
</dbReference>
<dbReference type="RefSeq" id="WP_054062343.1">
    <property type="nucleotide sequence ID" value="NZ_JSYZ01000004.1"/>
</dbReference>
<dbReference type="InterPro" id="IPR024079">
    <property type="entry name" value="MetalloPept_cat_dom_sf"/>
</dbReference>
<dbReference type="Proteomes" id="UP000037931">
    <property type="component" value="Unassembled WGS sequence"/>
</dbReference>
<keyword evidence="2" id="KW-1185">Reference proteome</keyword>
<reference evidence="1 2" key="1">
    <citation type="journal article" date="2015" name="PLoS ONE">
        <title>Rice-Infecting Pseudomonas Genomes Are Highly Accessorized and Harbor Multiple Putative Virulence Mechanisms to Cause Sheath Brown Rot.</title>
        <authorList>
            <person name="Quibod I.L."/>
            <person name="Grande G."/>
            <person name="Oreiro E.G."/>
            <person name="Borja F.N."/>
            <person name="Dossa G.S."/>
            <person name="Mauleon R."/>
            <person name="Cruz C.V."/>
            <person name="Oliva R."/>
        </authorList>
    </citation>
    <scope>NUCLEOTIDE SEQUENCE [LARGE SCALE GENOMIC DNA]</scope>
    <source>
        <strain evidence="1 2">IRRI 6609</strain>
    </source>
</reference>
<accession>A0A0N0E538</accession>
<dbReference type="AlphaFoldDB" id="A0A0N0E538"/>
<gene>
    <name evidence="1" type="ORF">PF66_01598</name>
</gene>